<evidence type="ECO:0000256" key="9">
    <source>
        <dbReference type="ARBA" id="ARBA00023224"/>
    </source>
</evidence>
<dbReference type="Gene3D" id="2.10.50.30">
    <property type="entry name" value="GPCR, family 3, nine cysteines domain"/>
    <property type="match status" value="1"/>
</dbReference>
<evidence type="ECO:0000256" key="4">
    <source>
        <dbReference type="ARBA" id="ARBA00022989"/>
    </source>
</evidence>
<dbReference type="Gene3D" id="3.40.50.2300">
    <property type="match status" value="2"/>
</dbReference>
<feature type="chain" id="PRO_5045546207" evidence="12">
    <location>
        <begin position="21"/>
        <end position="982"/>
    </location>
</feature>
<evidence type="ECO:0000256" key="6">
    <source>
        <dbReference type="ARBA" id="ARBA00023136"/>
    </source>
</evidence>
<feature type="signal peptide" evidence="12">
    <location>
        <begin position="1"/>
        <end position="20"/>
    </location>
</feature>
<protein>
    <submittedName>
        <fullName evidence="15">Metabotropic glutamate receptor 5-like</fullName>
    </submittedName>
</protein>
<keyword evidence="5" id="KW-0297">G-protein coupled receptor</keyword>
<dbReference type="RefSeq" id="XP_005112013.3">
    <property type="nucleotide sequence ID" value="XM_005111956.3"/>
</dbReference>
<feature type="region of interest" description="Disordered" evidence="10">
    <location>
        <begin position="181"/>
        <end position="214"/>
    </location>
</feature>
<dbReference type="GeneID" id="101861924"/>
<feature type="transmembrane region" description="Helical" evidence="11">
    <location>
        <begin position="843"/>
        <end position="864"/>
    </location>
</feature>
<name>A0ABM0K9D9_APLCA</name>
<dbReference type="Pfam" id="PF07562">
    <property type="entry name" value="NCD3G"/>
    <property type="match status" value="1"/>
</dbReference>
<keyword evidence="7" id="KW-0675">Receptor</keyword>
<dbReference type="CDD" id="cd13953">
    <property type="entry name" value="7tm_classC_mGluR-like"/>
    <property type="match status" value="1"/>
</dbReference>
<feature type="transmembrane region" description="Helical" evidence="11">
    <location>
        <begin position="721"/>
        <end position="739"/>
    </location>
</feature>
<evidence type="ECO:0000256" key="1">
    <source>
        <dbReference type="ARBA" id="ARBA00004651"/>
    </source>
</evidence>
<evidence type="ECO:0000256" key="10">
    <source>
        <dbReference type="SAM" id="MobiDB-lite"/>
    </source>
</evidence>
<dbReference type="PRINTS" id="PR00248">
    <property type="entry name" value="GPCRMGR"/>
</dbReference>
<dbReference type="PANTHER" id="PTHR24060">
    <property type="entry name" value="METABOTROPIC GLUTAMATE RECEPTOR"/>
    <property type="match status" value="1"/>
</dbReference>
<keyword evidence="9" id="KW-0807">Transducer</keyword>
<comment type="subcellular location">
    <subcellularLocation>
        <location evidence="1">Cell membrane</location>
        <topology evidence="1">Multi-pass membrane protein</topology>
    </subcellularLocation>
</comment>
<feature type="transmembrane region" description="Helical" evidence="11">
    <location>
        <begin position="751"/>
        <end position="774"/>
    </location>
</feature>
<organism evidence="14 15">
    <name type="scientific">Aplysia californica</name>
    <name type="common">California sea hare</name>
    <dbReference type="NCBI Taxonomy" id="6500"/>
    <lineage>
        <taxon>Eukaryota</taxon>
        <taxon>Metazoa</taxon>
        <taxon>Spiralia</taxon>
        <taxon>Lophotrochozoa</taxon>
        <taxon>Mollusca</taxon>
        <taxon>Gastropoda</taxon>
        <taxon>Heterobranchia</taxon>
        <taxon>Euthyneura</taxon>
        <taxon>Tectipleura</taxon>
        <taxon>Aplysiida</taxon>
        <taxon>Aplysioidea</taxon>
        <taxon>Aplysiidae</taxon>
        <taxon>Aplysia</taxon>
    </lineage>
</organism>
<dbReference type="Pfam" id="PF00003">
    <property type="entry name" value="7tm_3"/>
    <property type="match status" value="1"/>
</dbReference>
<keyword evidence="4 11" id="KW-1133">Transmembrane helix</keyword>
<dbReference type="InterPro" id="IPR017978">
    <property type="entry name" value="GPCR_3_C"/>
</dbReference>
<dbReference type="InterPro" id="IPR050726">
    <property type="entry name" value="mGluR"/>
</dbReference>
<proteinExistence type="predicted"/>
<dbReference type="SUPFAM" id="SSF53822">
    <property type="entry name" value="Periplasmic binding protein-like I"/>
    <property type="match status" value="1"/>
</dbReference>
<sequence length="982" mass="109214">MAFLILVVAFLAALFSTCMTLIVIENTSEVPISPANGSEEISNVGAAQLSGTLLHEGEDTSFSEVHSSFPRPKNTYFKLYGLPERTFHQPGDVSIGAIFSITTMDGVNFRCRRDIEVSAWVIQYIEAVSYAVDRVNRDPTLLPNVTLGFTIVDDCTSYNMAVAASLAFLPRVEVRCPDGVNGSPSDCSSLSSSSSSLSSSDSVSISNSNTSQSNLTSSHYDVVGILGPSTSAASVPVSYLYAVAQVPILSFQATSDSLSDNDLHPYFMRVVPPDHDQAQAIINFLVSNGWSYISVVYSRGPYGENGFDSIKYWASRYNICIATSHRTAPDDDFVSITKNLYSYRRARVVIIFAIYSTAKGLFAAVRHLQLHGHFIWVGGDGLTERAFTFKGDEQEIQGMFTFTFFSRAVPSFYEYLNRQRVTNTTNPWLRDTWEMLDSCSFQNGTCNSNERLSDLKHFEFVTSASLVIDSVFTYAHAIHKLLSDVCPGIEGAKARQCLTGERLLQYMKQLDFSGVTGRIRFDKQGNLKGKYKVLQYTLQSTEGDTYNSNNTNNDGRARTGSGTIIERNIAVYDVETETFEYTENAMSWKEFTVKKLVVPLPAGEARSDIPESVCSRPCVLGEYRIQRELPCCWECRRCRENERLSPDNSSCVVCDPYTWPSMSTRLTTCTAIPMTFPAASDTLPLIQICLGLAAILVTLAIIVYYVKLRHNRIIKATSRELSFLQLSGILIGYVTVILFQAPPTHETCGALFFMFCLSFTGLYSPLFVKSVRIYRIFKSGAKNKRPRFVSSQTQILKVIILILAQVLLCAVVYVTYRPTARRRQPVATVKLVELSCDLTLPGLVSFLAYNLVLVSLCSVFAFKTRQLPDNFNESRFTSMCVSTTLVIWLAFMPTYFTASREFVRVLLLSLALLLNHSVALIFLFVPKIYAALYVPVDTFVVSRFQSTANSAPSDGPRPLPSNRVAPMWHSGCNQPPAQVETT</sequence>
<dbReference type="InterPro" id="IPR001828">
    <property type="entry name" value="ANF_lig-bd_rcpt"/>
</dbReference>
<evidence type="ECO:0000256" key="12">
    <source>
        <dbReference type="SAM" id="SignalP"/>
    </source>
</evidence>
<feature type="transmembrane region" description="Helical" evidence="11">
    <location>
        <begin position="685"/>
        <end position="706"/>
    </location>
</feature>
<evidence type="ECO:0000256" key="8">
    <source>
        <dbReference type="ARBA" id="ARBA00023180"/>
    </source>
</evidence>
<evidence type="ECO:0000256" key="2">
    <source>
        <dbReference type="ARBA" id="ARBA00022475"/>
    </source>
</evidence>
<accession>A0ABM0K9D9</accession>
<keyword evidence="12" id="KW-0732">Signal</keyword>
<keyword evidence="6 11" id="KW-0472">Membrane</keyword>
<feature type="transmembrane region" description="Helical" evidence="11">
    <location>
        <begin position="795"/>
        <end position="816"/>
    </location>
</feature>
<dbReference type="Proteomes" id="UP000694888">
    <property type="component" value="Unplaced"/>
</dbReference>
<feature type="domain" description="G-protein coupled receptors family 3 profile" evidence="13">
    <location>
        <begin position="683"/>
        <end position="935"/>
    </location>
</feature>
<feature type="transmembrane region" description="Helical" evidence="11">
    <location>
        <begin position="876"/>
        <end position="896"/>
    </location>
</feature>
<gene>
    <name evidence="15" type="primary">LOC101861924</name>
</gene>
<keyword evidence="14" id="KW-1185">Reference proteome</keyword>
<keyword evidence="3 11" id="KW-0812">Transmembrane</keyword>
<feature type="transmembrane region" description="Helical" evidence="11">
    <location>
        <begin position="902"/>
        <end position="925"/>
    </location>
</feature>
<dbReference type="PROSITE" id="PS50259">
    <property type="entry name" value="G_PROTEIN_RECEP_F3_4"/>
    <property type="match status" value="1"/>
</dbReference>
<dbReference type="InterPro" id="IPR000337">
    <property type="entry name" value="GPCR_3"/>
</dbReference>
<dbReference type="Pfam" id="PF01094">
    <property type="entry name" value="ANF_receptor"/>
    <property type="match status" value="1"/>
</dbReference>
<evidence type="ECO:0000256" key="7">
    <source>
        <dbReference type="ARBA" id="ARBA00023170"/>
    </source>
</evidence>
<feature type="compositionally biased region" description="Low complexity" evidence="10">
    <location>
        <begin position="183"/>
        <end position="214"/>
    </location>
</feature>
<evidence type="ECO:0000313" key="15">
    <source>
        <dbReference type="RefSeq" id="XP_005112013.3"/>
    </source>
</evidence>
<keyword evidence="8" id="KW-0325">Glycoprotein</keyword>
<reference evidence="15" key="1">
    <citation type="submission" date="2025-08" db="UniProtKB">
        <authorList>
            <consortium name="RefSeq"/>
        </authorList>
    </citation>
    <scope>IDENTIFICATION</scope>
</reference>
<evidence type="ECO:0000313" key="14">
    <source>
        <dbReference type="Proteomes" id="UP000694888"/>
    </source>
</evidence>
<dbReference type="InterPro" id="IPR028082">
    <property type="entry name" value="Peripla_BP_I"/>
</dbReference>
<keyword evidence="2" id="KW-1003">Cell membrane</keyword>
<evidence type="ECO:0000256" key="11">
    <source>
        <dbReference type="SAM" id="Phobius"/>
    </source>
</evidence>
<dbReference type="InterPro" id="IPR038550">
    <property type="entry name" value="GPCR_3_9-Cys_sf"/>
</dbReference>
<evidence type="ECO:0000259" key="13">
    <source>
        <dbReference type="PROSITE" id="PS50259"/>
    </source>
</evidence>
<evidence type="ECO:0000256" key="3">
    <source>
        <dbReference type="ARBA" id="ARBA00022692"/>
    </source>
</evidence>
<evidence type="ECO:0000256" key="5">
    <source>
        <dbReference type="ARBA" id="ARBA00023040"/>
    </source>
</evidence>
<dbReference type="InterPro" id="IPR011500">
    <property type="entry name" value="GPCR_3_9-Cys_dom"/>
</dbReference>